<feature type="compositionally biased region" description="Basic and acidic residues" evidence="9">
    <location>
        <begin position="1123"/>
        <end position="1132"/>
    </location>
</feature>
<dbReference type="GO" id="GO:0005524">
    <property type="term" value="F:ATP binding"/>
    <property type="evidence" value="ECO:0007669"/>
    <property type="project" value="UniProtKB-KW"/>
</dbReference>
<dbReference type="SMART" id="SM00220">
    <property type="entry name" value="S_TKc"/>
    <property type="match status" value="1"/>
</dbReference>
<dbReference type="Gene3D" id="1.10.510.10">
    <property type="entry name" value="Transferase(Phosphotransferase) domain 1"/>
    <property type="match status" value="1"/>
</dbReference>
<feature type="compositionally biased region" description="Polar residues" evidence="9">
    <location>
        <begin position="1176"/>
        <end position="1191"/>
    </location>
</feature>
<feature type="compositionally biased region" description="Low complexity" evidence="9">
    <location>
        <begin position="591"/>
        <end position="611"/>
    </location>
</feature>
<sequence length="1305" mass="143980">MSFHVPGEELDFTIYGGANTSQLQLSPVQLSKLYKQQRVKDEQEGPDLTGYQTGIFDRDLVGGRASRERKKKRSSIAFVDQQPPSRASSQQRQHQGPPQQQQKQRLQQPTPSFILSPVTDQDDAVGGTLNSSPSPHRHPNQCVSSPSSTTFPANGREGINDSSKHQPKLHNNNNIVNNGNFRERQEEVINDLGVLEALPIPTLRPSLARSSTIISTASSSGRPRLTHRLSYLTHLEDLESEEKENEEETTTTTTTTASLSDKVEPSPVHAGKSTPSTPAPPATAPPAVTRVPPHEQETASSRRTTSSRQPPSSHPSKQASARAHASVALPPIVPPSPQVAAPQIPKLYKRLLRVFRPPSDSSDSDTGDVGSSALEGRGPKHCRHHHHHHKQHSPVHDATAQVRGPFGLASSPEESSRSSPTKHTPAERPVMLPAQASTPAQKSPPESMGFRARFLRKLMSSPNLNTVALQAPTAITPLSTRANALNKINTPEKKATVKEAPLSPLLSDFEHDLACPAGQRIKDRQMNAPSRASTLPRGPPVMPTLQSKYGVPGRELGAGTQAQVMLLRVRSTKRLRNSYPLWQRNKKVVMPTSSQPSRSTTPTASPLTSGTIVIQDRPSPRAGTPVDPSSLLTPRSRTGTLMTTTEDEVTPEQREAYRKRLLRRTSTAGVSMNPSGGLIYAIKKFRPPKASETHRQYLKKVCAEFCISTSMDHENIIRTIDLVRDQPGQELLDEDNFDSPYYSDARGPHRASSKSSRSAAREEGGGRRHDDAGGCSCPRANQRGRTPRSNNGDPALPMRSNSGANTSHHSESSGAGSSSLSSKLHRPIQRKSVISKPQRKRSVDTASNRGSDSTLTPQNTNARVMGYFNHHQHSSPNGRAHVGTEPSAQAIAAAKKKRQQQEQELRQKEVQRLKAQRQREKLQAKMQRLDQFPEYCMVMEYAAGGDLFNLLTTAHPPITLNEKQCLWRQLVNGVQYMHSMGVAHRDLKPENILIDASGRILKITDFGIANVFKSVGDPTPLPCKGIIGSEPYIAPEEFYQEEYDPRAVDVWACGIIFYVLFYSAMPWARADRKKDARYARYIADITNHRYSEAQRRIQFERRHLYGSKANSSSSSSGGGRSDNLNKPHEVNHHRQYPPYKPSEIHIPKHNGHNQVVASSTATSSSNSGSPTSPWSQDETMTPHTSAESSPVSPLKPATGTALDWSSVTLPASAVPIANPPVIYNTFAYNGHLGGHEFIDRIEAPGCRRVLYAIMEPDPKKRLTIEQVLADEWVSKIRFCSDEMEKPTLQQQREHHRHFQPKPVRN</sequence>
<feature type="compositionally biased region" description="Low complexity" evidence="9">
    <location>
        <begin position="1106"/>
        <end position="1115"/>
    </location>
</feature>
<feature type="domain" description="Protein kinase" evidence="10">
    <location>
        <begin position="871"/>
        <end position="1273"/>
    </location>
</feature>
<feature type="compositionally biased region" description="Low complexity" evidence="9">
    <location>
        <begin position="410"/>
        <end position="419"/>
    </location>
</feature>
<dbReference type="EC" id="2.7.11.1" evidence="1"/>
<accession>A0A9P3HE40</accession>
<evidence type="ECO:0000259" key="10">
    <source>
        <dbReference type="PROSITE" id="PS50011"/>
    </source>
</evidence>
<feature type="region of interest" description="Disordered" evidence="9">
    <location>
        <begin position="1285"/>
        <end position="1305"/>
    </location>
</feature>
<keyword evidence="6" id="KW-0067">ATP-binding</keyword>
<evidence type="ECO:0000256" key="2">
    <source>
        <dbReference type="ARBA" id="ARBA00022527"/>
    </source>
</evidence>
<comment type="caution">
    <text evidence="11">The sequence shown here is derived from an EMBL/GenBank/DDBJ whole genome shotgun (WGS) entry which is preliminary data.</text>
</comment>
<gene>
    <name evidence="11" type="ORF">EMPS_07269</name>
</gene>
<feature type="region of interest" description="Disordered" evidence="9">
    <location>
        <begin position="356"/>
        <end position="447"/>
    </location>
</feature>
<feature type="compositionally biased region" description="Basic residues" evidence="9">
    <location>
        <begin position="1293"/>
        <end position="1305"/>
    </location>
</feature>
<dbReference type="PROSITE" id="PS00108">
    <property type="entry name" value="PROTEIN_KINASE_ST"/>
    <property type="match status" value="1"/>
</dbReference>
<evidence type="ECO:0000313" key="11">
    <source>
        <dbReference type="EMBL" id="GJJ74911.1"/>
    </source>
</evidence>
<feature type="compositionally biased region" description="Polar residues" evidence="9">
    <location>
        <begin position="141"/>
        <end position="152"/>
    </location>
</feature>
<evidence type="ECO:0000256" key="4">
    <source>
        <dbReference type="ARBA" id="ARBA00022741"/>
    </source>
</evidence>
<evidence type="ECO:0000256" key="1">
    <source>
        <dbReference type="ARBA" id="ARBA00012513"/>
    </source>
</evidence>
<name>A0A9P3HE40_9FUNG</name>
<dbReference type="Proteomes" id="UP000827284">
    <property type="component" value="Unassembled WGS sequence"/>
</dbReference>
<feature type="compositionally biased region" description="Basic residues" evidence="9">
    <location>
        <begin position="379"/>
        <end position="393"/>
    </location>
</feature>
<proteinExistence type="predicted"/>
<keyword evidence="2" id="KW-0723">Serine/threonine-protein kinase</keyword>
<dbReference type="PROSITE" id="PS50011">
    <property type="entry name" value="PROTEIN_KINASE_DOM"/>
    <property type="match status" value="1"/>
</dbReference>
<feature type="compositionally biased region" description="Acidic residues" evidence="9">
    <location>
        <begin position="238"/>
        <end position="249"/>
    </location>
</feature>
<evidence type="ECO:0000256" key="7">
    <source>
        <dbReference type="ARBA" id="ARBA00047899"/>
    </source>
</evidence>
<evidence type="ECO:0000256" key="6">
    <source>
        <dbReference type="ARBA" id="ARBA00022840"/>
    </source>
</evidence>
<keyword evidence="12" id="KW-1185">Reference proteome</keyword>
<dbReference type="EMBL" id="BQFW01000010">
    <property type="protein sequence ID" value="GJJ74911.1"/>
    <property type="molecule type" value="Genomic_DNA"/>
</dbReference>
<dbReference type="PANTHER" id="PTHR24343">
    <property type="entry name" value="SERINE/THREONINE KINASE"/>
    <property type="match status" value="1"/>
</dbReference>
<dbReference type="InterPro" id="IPR011009">
    <property type="entry name" value="Kinase-like_dom_sf"/>
</dbReference>
<comment type="catalytic activity">
    <reaction evidence="7">
        <text>L-threonyl-[protein] + ATP = O-phospho-L-threonyl-[protein] + ADP + H(+)</text>
        <dbReference type="Rhea" id="RHEA:46608"/>
        <dbReference type="Rhea" id="RHEA-COMP:11060"/>
        <dbReference type="Rhea" id="RHEA-COMP:11605"/>
        <dbReference type="ChEBI" id="CHEBI:15378"/>
        <dbReference type="ChEBI" id="CHEBI:30013"/>
        <dbReference type="ChEBI" id="CHEBI:30616"/>
        <dbReference type="ChEBI" id="CHEBI:61977"/>
        <dbReference type="ChEBI" id="CHEBI:456216"/>
        <dbReference type="EC" id="2.7.11.1"/>
    </reaction>
</comment>
<feature type="compositionally biased region" description="Basic and acidic residues" evidence="9">
    <location>
        <begin position="759"/>
        <end position="772"/>
    </location>
</feature>
<evidence type="ECO:0000256" key="9">
    <source>
        <dbReference type="SAM" id="MobiDB-lite"/>
    </source>
</evidence>
<comment type="catalytic activity">
    <reaction evidence="8">
        <text>L-seryl-[protein] + ATP = O-phospho-L-seryl-[protein] + ADP + H(+)</text>
        <dbReference type="Rhea" id="RHEA:17989"/>
        <dbReference type="Rhea" id="RHEA-COMP:9863"/>
        <dbReference type="Rhea" id="RHEA-COMP:11604"/>
        <dbReference type="ChEBI" id="CHEBI:15378"/>
        <dbReference type="ChEBI" id="CHEBI:29999"/>
        <dbReference type="ChEBI" id="CHEBI:30616"/>
        <dbReference type="ChEBI" id="CHEBI:83421"/>
        <dbReference type="ChEBI" id="CHEBI:456216"/>
        <dbReference type="EC" id="2.7.11.1"/>
    </reaction>
</comment>
<feature type="compositionally biased region" description="Polar residues" evidence="9">
    <location>
        <begin position="844"/>
        <end position="862"/>
    </location>
</feature>
<dbReference type="InterPro" id="IPR000719">
    <property type="entry name" value="Prot_kinase_dom"/>
</dbReference>
<feature type="compositionally biased region" description="Polar residues" evidence="9">
    <location>
        <begin position="783"/>
        <end position="792"/>
    </location>
</feature>
<dbReference type="PANTHER" id="PTHR24343:SF558">
    <property type="entry name" value="PROTEIN KINASE DOMAIN-CONTAINING PROTEIN"/>
    <property type="match status" value="1"/>
</dbReference>
<dbReference type="OrthoDB" id="6513151at2759"/>
<reference evidence="11" key="1">
    <citation type="submission" date="2021-11" db="EMBL/GenBank/DDBJ databases">
        <authorList>
            <person name="Herlambang A."/>
            <person name="Guo Y."/>
            <person name="Takashima Y."/>
            <person name="Nishizawa T."/>
        </authorList>
    </citation>
    <scope>NUCLEOTIDE SEQUENCE</scope>
    <source>
        <strain evidence="11">E1425</strain>
    </source>
</reference>
<dbReference type="InterPro" id="IPR008271">
    <property type="entry name" value="Ser/Thr_kinase_AS"/>
</dbReference>
<feature type="region of interest" description="Disordered" evidence="9">
    <location>
        <begin position="731"/>
        <end position="912"/>
    </location>
</feature>
<feature type="compositionally biased region" description="Low complexity" evidence="9">
    <location>
        <begin position="81"/>
        <end position="111"/>
    </location>
</feature>
<feature type="compositionally biased region" description="Low complexity" evidence="9">
    <location>
        <begin position="812"/>
        <end position="822"/>
    </location>
</feature>
<dbReference type="GO" id="GO:0004674">
    <property type="term" value="F:protein serine/threonine kinase activity"/>
    <property type="evidence" value="ECO:0007669"/>
    <property type="project" value="UniProtKB-KW"/>
</dbReference>
<keyword evidence="4" id="KW-0547">Nucleotide-binding</keyword>
<feature type="compositionally biased region" description="Low complexity" evidence="9">
    <location>
        <begin position="298"/>
        <end position="316"/>
    </location>
</feature>
<protein>
    <recommendedName>
        <fullName evidence="1">non-specific serine/threonine protein kinase</fullName>
        <ecNumber evidence="1">2.7.11.1</ecNumber>
    </recommendedName>
</protein>
<keyword evidence="3" id="KW-0808">Transferase</keyword>
<organism evidence="11 12">
    <name type="scientific">Entomortierella parvispora</name>
    <dbReference type="NCBI Taxonomy" id="205924"/>
    <lineage>
        <taxon>Eukaryota</taxon>
        <taxon>Fungi</taxon>
        <taxon>Fungi incertae sedis</taxon>
        <taxon>Mucoromycota</taxon>
        <taxon>Mortierellomycotina</taxon>
        <taxon>Mortierellomycetes</taxon>
        <taxon>Mortierellales</taxon>
        <taxon>Mortierellaceae</taxon>
        <taxon>Entomortierella</taxon>
    </lineage>
</organism>
<feature type="region of interest" description="Disordered" evidence="9">
    <location>
        <begin position="1105"/>
        <end position="1197"/>
    </location>
</feature>
<feature type="region of interest" description="Disordered" evidence="9">
    <location>
        <begin position="235"/>
        <end position="338"/>
    </location>
</feature>
<dbReference type="SUPFAM" id="SSF56112">
    <property type="entry name" value="Protein kinase-like (PK-like)"/>
    <property type="match status" value="1"/>
</dbReference>
<evidence type="ECO:0000256" key="5">
    <source>
        <dbReference type="ARBA" id="ARBA00022777"/>
    </source>
</evidence>
<evidence type="ECO:0000313" key="12">
    <source>
        <dbReference type="Proteomes" id="UP000827284"/>
    </source>
</evidence>
<feature type="region of interest" description="Disordered" evidence="9">
    <location>
        <begin position="589"/>
        <end position="637"/>
    </location>
</feature>
<evidence type="ECO:0000256" key="3">
    <source>
        <dbReference type="ARBA" id="ARBA00022679"/>
    </source>
</evidence>
<reference evidence="11" key="2">
    <citation type="journal article" date="2022" name="Microbiol. Resour. Announc.">
        <title>Whole-Genome Sequence of Entomortierella parvispora E1425, a Mucoromycotan Fungus Associated with Burkholderiaceae-Related Endosymbiotic Bacteria.</title>
        <authorList>
            <person name="Herlambang A."/>
            <person name="Guo Y."/>
            <person name="Takashima Y."/>
            <person name="Narisawa K."/>
            <person name="Ohta H."/>
            <person name="Nishizawa T."/>
        </authorList>
    </citation>
    <scope>NUCLEOTIDE SEQUENCE</scope>
    <source>
        <strain evidence="11">E1425</strain>
    </source>
</reference>
<keyword evidence="5" id="KW-0418">Kinase</keyword>
<evidence type="ECO:0000256" key="8">
    <source>
        <dbReference type="ARBA" id="ARBA00048679"/>
    </source>
</evidence>
<feature type="region of interest" description="Disordered" evidence="9">
    <location>
        <begin position="61"/>
        <end position="179"/>
    </location>
</feature>
<feature type="compositionally biased region" description="Low complexity" evidence="9">
    <location>
        <begin position="1157"/>
        <end position="1175"/>
    </location>
</feature>
<dbReference type="Pfam" id="PF00069">
    <property type="entry name" value="Pkinase"/>
    <property type="match status" value="1"/>
</dbReference>
<feature type="compositionally biased region" description="Basic and acidic residues" evidence="9">
    <location>
        <begin position="899"/>
        <end position="912"/>
    </location>
</feature>
<dbReference type="GO" id="GO:0005829">
    <property type="term" value="C:cytosol"/>
    <property type="evidence" value="ECO:0007669"/>
    <property type="project" value="TreeGrafter"/>
</dbReference>